<feature type="domain" description="LysM" evidence="2">
    <location>
        <begin position="284"/>
        <end position="340"/>
    </location>
</feature>
<dbReference type="PRINTS" id="PR01217">
    <property type="entry name" value="PRICHEXTENSN"/>
</dbReference>
<dbReference type="PROSITE" id="PS51782">
    <property type="entry name" value="LYSM"/>
    <property type="match status" value="1"/>
</dbReference>
<feature type="region of interest" description="Disordered" evidence="1">
    <location>
        <begin position="83"/>
        <end position="301"/>
    </location>
</feature>
<feature type="compositionally biased region" description="Pro residues" evidence="1">
    <location>
        <begin position="249"/>
        <end position="265"/>
    </location>
</feature>
<dbReference type="InterPro" id="IPR018392">
    <property type="entry name" value="LysM"/>
</dbReference>
<dbReference type="InterPro" id="IPR036779">
    <property type="entry name" value="LysM_dom_sf"/>
</dbReference>
<name>A0A6J5L8K7_9CAUD</name>
<feature type="compositionally biased region" description="Polar residues" evidence="1">
    <location>
        <begin position="319"/>
        <end position="331"/>
    </location>
</feature>
<dbReference type="CDD" id="cd00118">
    <property type="entry name" value="LysM"/>
    <property type="match status" value="1"/>
</dbReference>
<feature type="region of interest" description="Disordered" evidence="1">
    <location>
        <begin position="1"/>
        <end position="51"/>
    </location>
</feature>
<reference evidence="3" key="1">
    <citation type="submission" date="2020-04" db="EMBL/GenBank/DDBJ databases">
        <authorList>
            <person name="Chiriac C."/>
            <person name="Salcher M."/>
            <person name="Ghai R."/>
            <person name="Kavagutti S V."/>
        </authorList>
    </citation>
    <scope>NUCLEOTIDE SEQUENCE</scope>
</reference>
<feature type="region of interest" description="Disordered" evidence="1">
    <location>
        <begin position="319"/>
        <end position="340"/>
    </location>
</feature>
<proteinExistence type="predicted"/>
<organism evidence="3">
    <name type="scientific">uncultured Caudovirales phage</name>
    <dbReference type="NCBI Taxonomy" id="2100421"/>
    <lineage>
        <taxon>Viruses</taxon>
        <taxon>Duplodnaviria</taxon>
        <taxon>Heunggongvirae</taxon>
        <taxon>Uroviricota</taxon>
        <taxon>Caudoviricetes</taxon>
        <taxon>Peduoviridae</taxon>
        <taxon>Maltschvirus</taxon>
        <taxon>Maltschvirus maltsch</taxon>
    </lineage>
</organism>
<feature type="compositionally biased region" description="Pro residues" evidence="1">
    <location>
        <begin position="226"/>
        <end position="236"/>
    </location>
</feature>
<dbReference type="Pfam" id="PF01476">
    <property type="entry name" value="LysM"/>
    <property type="match status" value="1"/>
</dbReference>
<gene>
    <name evidence="3" type="ORF">UFOVP115_79</name>
</gene>
<sequence>MAIFNNKNGQGHVDLHALTPMPTTAGALPSPNQVDHAAATTPRPTIGVTPPSFLHTGGGQLTTNYTPPVSHGTVAQADHSAPVVLPSYGGNAPGSNASPKPATPRFGDDNRGALRPPTKPADGRNAPGSNAPAPKPVKPNPGPQAGDLFNKPSLTPPNFVQSKPADSRNAPGSNLPHTSTDPGRDTWNGTTPAAPKSTVPSQPYTGGTGPFPYAPLQPPTFVKPTTPKPTPKPTPANPSYGPGKIPGAGPTPKPTPKPTPSPKPTNPSYGPGKIPGTAPAPSSGQYTVQHGDSLWSIAEKNKPAGMSTSKYWAQIMKKNPSNQFKSKNPSLIYSGEKVNL</sequence>
<dbReference type="Gene3D" id="3.10.350.10">
    <property type="entry name" value="LysM domain"/>
    <property type="match status" value="1"/>
</dbReference>
<evidence type="ECO:0000313" key="3">
    <source>
        <dbReference type="EMBL" id="CAB4129663.1"/>
    </source>
</evidence>
<feature type="compositionally biased region" description="Pro residues" evidence="1">
    <location>
        <begin position="133"/>
        <end position="142"/>
    </location>
</feature>
<feature type="compositionally biased region" description="Polar residues" evidence="1">
    <location>
        <begin position="152"/>
        <end position="161"/>
    </location>
</feature>
<accession>A0A6J5L8K7</accession>
<evidence type="ECO:0000259" key="2">
    <source>
        <dbReference type="PROSITE" id="PS51782"/>
    </source>
</evidence>
<evidence type="ECO:0000256" key="1">
    <source>
        <dbReference type="SAM" id="MobiDB-lite"/>
    </source>
</evidence>
<protein>
    <submittedName>
        <fullName evidence="3">LysM domain</fullName>
    </submittedName>
</protein>
<dbReference type="EMBL" id="LR796236">
    <property type="protein sequence ID" value="CAB4129663.1"/>
    <property type="molecule type" value="Genomic_DNA"/>
</dbReference>
<feature type="compositionally biased region" description="Polar residues" evidence="1">
    <location>
        <begin position="170"/>
        <end position="191"/>
    </location>
</feature>
<feature type="compositionally biased region" description="Polar residues" evidence="1">
    <location>
        <begin position="280"/>
        <end position="290"/>
    </location>
</feature>